<name>A0A8S5RID2_9VIRU</name>
<proteinExistence type="predicted"/>
<protein>
    <submittedName>
        <fullName evidence="1">Uncharacterized protein</fullName>
    </submittedName>
</protein>
<dbReference type="EMBL" id="BK059105">
    <property type="protein sequence ID" value="DAE30829.1"/>
    <property type="molecule type" value="Genomic_DNA"/>
</dbReference>
<accession>A0A8S5RID2</accession>
<organism evidence="1">
    <name type="scientific">virus sp. ctML55</name>
    <dbReference type="NCBI Taxonomy" id="2827627"/>
    <lineage>
        <taxon>Viruses</taxon>
    </lineage>
</organism>
<reference evidence="1" key="1">
    <citation type="journal article" date="2021" name="Proc. Natl. Acad. Sci. U.S.A.">
        <title>A Catalog of Tens of Thousands of Viruses from Human Metagenomes Reveals Hidden Associations with Chronic Diseases.</title>
        <authorList>
            <person name="Tisza M.J."/>
            <person name="Buck C.B."/>
        </authorList>
    </citation>
    <scope>NUCLEOTIDE SEQUENCE</scope>
    <source>
        <strain evidence="1">CtML55</strain>
    </source>
</reference>
<sequence length="33" mass="3981">MTQYIQSGEKITLFTIYMIYLDTIPKEIGNRWI</sequence>
<evidence type="ECO:0000313" key="1">
    <source>
        <dbReference type="EMBL" id="DAE30829.1"/>
    </source>
</evidence>